<dbReference type="Proteomes" id="UP000325273">
    <property type="component" value="Unassembled WGS sequence"/>
</dbReference>
<name>A0A5B0G0R1_9BURK</name>
<dbReference type="AlphaFoldDB" id="A0A5B0G0R1"/>
<comment type="caution">
    <text evidence="1">The sequence shown here is derived from an EMBL/GenBank/DDBJ whole genome shotgun (WGS) entry which is preliminary data.</text>
</comment>
<feature type="non-terminal residue" evidence="1">
    <location>
        <position position="1"/>
    </location>
</feature>
<protein>
    <submittedName>
        <fullName evidence="1">IS630 family transposase</fullName>
    </submittedName>
</protein>
<reference evidence="1 2" key="1">
    <citation type="submission" date="2019-08" db="EMBL/GenBank/DDBJ databases">
        <title>Paraburkholderia sp. DCY113.</title>
        <authorList>
            <person name="Kang J."/>
        </authorList>
    </citation>
    <scope>NUCLEOTIDE SEQUENCE [LARGE SCALE GENOMIC DNA]</scope>
    <source>
        <strain evidence="1 2">DCY113</strain>
    </source>
</reference>
<dbReference type="EMBL" id="VTUZ01000119">
    <property type="protein sequence ID" value="KAA0996061.1"/>
    <property type="molecule type" value="Genomic_DNA"/>
</dbReference>
<accession>A0A5B0G0R1</accession>
<gene>
    <name evidence="1" type="ORF">FVF58_50775</name>
</gene>
<organism evidence="1 2">
    <name type="scientific">Paraburkholderia panacisoli</name>
    <dbReference type="NCBI Taxonomy" id="2603818"/>
    <lineage>
        <taxon>Bacteria</taxon>
        <taxon>Pseudomonadati</taxon>
        <taxon>Pseudomonadota</taxon>
        <taxon>Betaproteobacteria</taxon>
        <taxon>Burkholderiales</taxon>
        <taxon>Burkholderiaceae</taxon>
        <taxon>Paraburkholderia</taxon>
    </lineage>
</organism>
<evidence type="ECO:0000313" key="2">
    <source>
        <dbReference type="Proteomes" id="UP000325273"/>
    </source>
</evidence>
<proteinExistence type="predicted"/>
<keyword evidence="2" id="KW-1185">Reference proteome</keyword>
<evidence type="ECO:0000313" key="1">
    <source>
        <dbReference type="EMBL" id="KAA0996061.1"/>
    </source>
</evidence>
<sequence length="79" mass="9586">FNARHSERFHFHFTPLHASWVNQIELWFAAYTRRVLRHASHLSTAHLRERTAHFIRQRNQTARPFRWTFRGYPLQTGAS</sequence>